<dbReference type="Proteomes" id="UP000654370">
    <property type="component" value="Unassembled WGS sequence"/>
</dbReference>
<keyword evidence="6" id="KW-0539">Nucleus</keyword>
<feature type="domain" description="Beta-trefoil DNA-binding" evidence="9">
    <location>
        <begin position="640"/>
        <end position="1032"/>
    </location>
</feature>
<dbReference type="InterPro" id="IPR038007">
    <property type="entry name" value="RBP-Jkappa_IPT"/>
</dbReference>
<keyword evidence="11" id="KW-1185">Reference proteome</keyword>
<comment type="subcellular location">
    <subcellularLocation>
        <location evidence="1">Nucleus</location>
    </subcellularLocation>
</comment>
<accession>A0A8H7PJ52</accession>
<dbReference type="SMART" id="SM01267">
    <property type="entry name" value="LAG1_DNAbind"/>
    <property type="match status" value="1"/>
</dbReference>
<feature type="region of interest" description="Disordered" evidence="7">
    <location>
        <begin position="792"/>
        <end position="818"/>
    </location>
</feature>
<dbReference type="OrthoDB" id="2349896at2759"/>
<feature type="region of interest" description="Disordered" evidence="7">
    <location>
        <begin position="92"/>
        <end position="131"/>
    </location>
</feature>
<organism evidence="10 11">
    <name type="scientific">Mortierella isabellina</name>
    <name type="common">Filamentous fungus</name>
    <name type="synonym">Umbelopsis isabellina</name>
    <dbReference type="NCBI Taxonomy" id="91625"/>
    <lineage>
        <taxon>Eukaryota</taxon>
        <taxon>Fungi</taxon>
        <taxon>Fungi incertae sedis</taxon>
        <taxon>Mucoromycota</taxon>
        <taxon>Mucoromycotina</taxon>
        <taxon>Umbelopsidomycetes</taxon>
        <taxon>Umbelopsidales</taxon>
        <taxon>Umbelopsidaceae</taxon>
        <taxon>Umbelopsis</taxon>
    </lineage>
</organism>
<feature type="domain" description="RBP-J/Cbf11/Cbf12 DNA binding" evidence="8">
    <location>
        <begin position="461"/>
        <end position="639"/>
    </location>
</feature>
<feature type="region of interest" description="Disordered" evidence="7">
    <location>
        <begin position="970"/>
        <end position="997"/>
    </location>
</feature>
<feature type="compositionally biased region" description="Polar residues" evidence="7">
    <location>
        <begin position="721"/>
        <end position="737"/>
    </location>
</feature>
<comment type="similarity">
    <text evidence="2">Belongs to the Su(H) family.</text>
</comment>
<dbReference type="Gene3D" id="2.60.40.10">
    <property type="entry name" value="Immunoglobulins"/>
    <property type="match status" value="1"/>
</dbReference>
<protein>
    <recommendedName>
        <fullName evidence="12">LAG1-DNAbind-domain-containing protein</fullName>
    </recommendedName>
</protein>
<sequence length="1245" mass="137027">MSSSGPSPYPVTDQEGLSRKRKQQQNEFVSHVDLQYNHHDTSNPSHFDNVFHQNDLQWQMMNPSMAQQDQQGFGMDPMFAFHTHNAQEMNFTPEHTQGFPTDPIRQHGPPHDPSFQNLPPHPDSSHPTDANAFASNMFHLSPSHHLRRHSVAVGEVMHHQPEQVSPYMDMNNPDMNFDRFRSRHMSTQGIPYDMSQSYMPYQPQSSLFIDTDHPQTLPTPPHTANPIQRRQSKSATTMTKSNARNTQRNRAMSLRLDTSAFDSPMHSGSMQQSSPLTPAFFSPAFLEALNADTQSNPDEGDVYPFPVHPGNQSESGPDAQFVDPSKTMNSARTNSENTSSNFYSSNVDQANTNTASDMNPSPSSSFIMEQKPFLAQQHTTPTIMEENEELFRHLADYGTNMHMPAAQMPINGLGIRHQNDHYAMQEAQIMYKSPSGGATDMRSAIGNFLSSASSLAAGEYTMMLLTSKVAQKSYGTEKRFLCPPPTTIILGPHWWTVGQDDSETKSTHTLHPPKLAIHMSGDATAMNNAQPVQLNTFEWSTATGERIDAPSNDRSTTNGHKASSSSSNAMVTATREPILSGRCVSKNLYINDADEKRKRVEVMVKVHLANGCDLGTFASKGIKVISKPSKKRQNAKNMDLCIHHGSTISLFNRIRSQTVSTKYLGVSTSNDSAIRYGGNVPLDWPGPGAPNDQQNANDSTCFSVRTSSWDPFVIWIVDTSGKQNEQDNQGSENSSGASPRRPTPPIIAMRVTPDDPVAIHYNQPVVLQCLHTGLVSPVMIIRKVDKGSSVLGGARMDRNTQQSDSLKTGGEYGDEALGDPVSQLHKVAFQIVNDPSTTLGHHSNFSSQQTFNEADYLPRLTEPITYLNCANDVVGMHHVNEPRKLNPDLKAELTNRANASRMSMDNEPVQEEWDWSALNNEAFYANPGLMNPADSAIVAHEGGRVVRKRRVSCDMSSNEMPMYRGVDQQQMFAGPGTPQGSTSSPSPVANALATAASSRRRVNSLNDVTLSNESQPRSIKKEIAQARRGSVTNQANSGAGDRAFWTEDVSDAAIWTIVGTDSVMYSFWSPSEQIGNLFSGFNSSSAPVTPVPIVSHYINDSIGGDNNLIIKSNHSSVSPSPMLTSEDSTPIMTSASPLKRSLTIYGQNFVRDLTVWFGNVPSPNTEFKTSEILGCALPDPSIWFNNDGDTFVVQQETLKVPILLVRGDGVVYRTRQWLDLGSTVKIQNMHQGSNAGDPSRTNVSL</sequence>
<feature type="compositionally biased region" description="Polar residues" evidence="7">
    <location>
        <begin position="552"/>
        <end position="571"/>
    </location>
</feature>
<comment type="caution">
    <text evidence="10">The sequence shown here is derived from an EMBL/GenBank/DDBJ whole genome shotgun (WGS) entry which is preliminary data.</text>
</comment>
<dbReference type="EMBL" id="JAEPQZ010000012">
    <property type="protein sequence ID" value="KAG2174700.1"/>
    <property type="molecule type" value="Genomic_DNA"/>
</dbReference>
<evidence type="ECO:0000256" key="6">
    <source>
        <dbReference type="ARBA" id="ARBA00023242"/>
    </source>
</evidence>
<dbReference type="InterPro" id="IPR015350">
    <property type="entry name" value="Beta-trefoil_DNA-bd_dom"/>
</dbReference>
<dbReference type="FunFam" id="2.60.40.1450:FF:000003">
    <property type="entry name" value="Related to J kappa-recombination signal binding protein"/>
    <property type="match status" value="1"/>
</dbReference>
<dbReference type="SUPFAM" id="SSF81296">
    <property type="entry name" value="E set domains"/>
    <property type="match status" value="1"/>
</dbReference>
<dbReference type="Pfam" id="PF09270">
    <property type="entry name" value="BTD"/>
    <property type="match status" value="1"/>
</dbReference>
<feature type="region of interest" description="Disordered" evidence="7">
    <location>
        <begin position="721"/>
        <end position="748"/>
    </location>
</feature>
<dbReference type="InterPro" id="IPR037095">
    <property type="entry name" value="RBP-J/Cbf11_DNA-bd_sf"/>
</dbReference>
<dbReference type="InterPro" id="IPR040159">
    <property type="entry name" value="CLS_fam"/>
</dbReference>
<dbReference type="AlphaFoldDB" id="A0A8H7PJ52"/>
<evidence type="ECO:0000259" key="8">
    <source>
        <dbReference type="SMART" id="SM01267"/>
    </source>
</evidence>
<evidence type="ECO:0000256" key="1">
    <source>
        <dbReference type="ARBA" id="ARBA00004123"/>
    </source>
</evidence>
<dbReference type="GO" id="GO:0000978">
    <property type="term" value="F:RNA polymerase II cis-regulatory region sequence-specific DNA binding"/>
    <property type="evidence" value="ECO:0007669"/>
    <property type="project" value="InterPro"/>
</dbReference>
<name>A0A8H7PJ52_MORIS</name>
<keyword evidence="4" id="KW-0238">DNA-binding</keyword>
<dbReference type="SMART" id="SM01268">
    <property type="entry name" value="BTD"/>
    <property type="match status" value="1"/>
</dbReference>
<evidence type="ECO:0000313" key="10">
    <source>
        <dbReference type="EMBL" id="KAG2174700.1"/>
    </source>
</evidence>
<keyword evidence="3" id="KW-0805">Transcription regulation</keyword>
<feature type="region of interest" description="Disordered" evidence="7">
    <location>
        <begin position="218"/>
        <end position="247"/>
    </location>
</feature>
<dbReference type="GO" id="GO:0001228">
    <property type="term" value="F:DNA-binding transcription activator activity, RNA polymerase II-specific"/>
    <property type="evidence" value="ECO:0007669"/>
    <property type="project" value="InterPro"/>
</dbReference>
<dbReference type="GO" id="GO:0005634">
    <property type="term" value="C:nucleus"/>
    <property type="evidence" value="ECO:0007669"/>
    <property type="project" value="UniProtKB-SubCell"/>
</dbReference>
<evidence type="ECO:0000256" key="5">
    <source>
        <dbReference type="ARBA" id="ARBA00023163"/>
    </source>
</evidence>
<dbReference type="Pfam" id="PF09271">
    <property type="entry name" value="LAG1-DNAbind"/>
    <property type="match status" value="1"/>
</dbReference>
<evidence type="ECO:0000256" key="4">
    <source>
        <dbReference type="ARBA" id="ARBA00023125"/>
    </source>
</evidence>
<dbReference type="SUPFAM" id="SSF110217">
    <property type="entry name" value="DNA-binding protein LAG-1 (CSL)"/>
    <property type="match status" value="1"/>
</dbReference>
<evidence type="ECO:0000256" key="3">
    <source>
        <dbReference type="ARBA" id="ARBA00023015"/>
    </source>
</evidence>
<feature type="compositionally biased region" description="Polar residues" evidence="7">
    <location>
        <begin position="225"/>
        <end position="247"/>
    </location>
</feature>
<gene>
    <name evidence="10" type="ORF">INT43_005758</name>
</gene>
<keyword evidence="5" id="KW-0804">Transcription</keyword>
<dbReference type="Gene3D" id="2.60.40.1450">
    <property type="entry name" value="LAG1, DNA binding domain"/>
    <property type="match status" value="1"/>
</dbReference>
<evidence type="ECO:0000313" key="11">
    <source>
        <dbReference type="Proteomes" id="UP000654370"/>
    </source>
</evidence>
<reference evidence="10" key="1">
    <citation type="submission" date="2020-12" db="EMBL/GenBank/DDBJ databases">
        <title>Metabolic potential, ecology and presence of endohyphal bacteria is reflected in genomic diversity of Mucoromycotina.</title>
        <authorList>
            <person name="Muszewska A."/>
            <person name="Okrasinska A."/>
            <person name="Steczkiewicz K."/>
            <person name="Drgas O."/>
            <person name="Orlowska M."/>
            <person name="Perlinska-Lenart U."/>
            <person name="Aleksandrzak-Piekarczyk T."/>
            <person name="Szatraj K."/>
            <person name="Zielenkiewicz U."/>
            <person name="Pilsyk S."/>
            <person name="Malc E."/>
            <person name="Mieczkowski P."/>
            <person name="Kruszewska J.S."/>
            <person name="Biernat P."/>
            <person name="Pawlowska J."/>
        </authorList>
    </citation>
    <scope>NUCLEOTIDE SEQUENCE</scope>
    <source>
        <strain evidence="10">WA0000067209</strain>
    </source>
</reference>
<feature type="region of interest" description="Disordered" evidence="7">
    <location>
        <begin position="546"/>
        <end position="571"/>
    </location>
</feature>
<dbReference type="InterPro" id="IPR015351">
    <property type="entry name" value="RBP-J/Cbf11/Cbf12_DNA-bd"/>
</dbReference>
<feature type="region of interest" description="Disordered" evidence="7">
    <location>
        <begin position="1"/>
        <end position="25"/>
    </location>
</feature>
<feature type="compositionally biased region" description="Polar residues" evidence="7">
    <location>
        <begin position="326"/>
        <end position="363"/>
    </location>
</feature>
<proteinExistence type="inferred from homology"/>
<evidence type="ECO:0000259" key="9">
    <source>
        <dbReference type="SMART" id="SM01268"/>
    </source>
</evidence>
<evidence type="ECO:0000256" key="2">
    <source>
        <dbReference type="ARBA" id="ARBA00009704"/>
    </source>
</evidence>
<dbReference type="InterPro" id="IPR013783">
    <property type="entry name" value="Ig-like_fold"/>
</dbReference>
<dbReference type="InterPro" id="IPR008967">
    <property type="entry name" value="p53-like_TF_DNA-bd_sf"/>
</dbReference>
<dbReference type="Pfam" id="PF20144">
    <property type="entry name" value="TIG_SUH"/>
    <property type="match status" value="1"/>
</dbReference>
<dbReference type="PANTHER" id="PTHR10665">
    <property type="entry name" value="RECOMBINING BINDING PROTEIN SUPPRESSOR OF HAIRLESS"/>
    <property type="match status" value="1"/>
</dbReference>
<feature type="region of interest" description="Disordered" evidence="7">
    <location>
        <begin position="292"/>
        <end position="363"/>
    </location>
</feature>
<evidence type="ECO:0000256" key="7">
    <source>
        <dbReference type="SAM" id="MobiDB-lite"/>
    </source>
</evidence>
<dbReference type="SUPFAM" id="SSF49417">
    <property type="entry name" value="p53-like transcription factors"/>
    <property type="match status" value="1"/>
</dbReference>
<dbReference type="InterPro" id="IPR014756">
    <property type="entry name" value="Ig_E-set"/>
</dbReference>
<feature type="compositionally biased region" description="Low complexity" evidence="7">
    <location>
        <begin position="974"/>
        <end position="987"/>
    </location>
</feature>
<dbReference type="InterPro" id="IPR036358">
    <property type="entry name" value="BTD_sf"/>
</dbReference>
<evidence type="ECO:0008006" key="12">
    <source>
        <dbReference type="Google" id="ProtNLM"/>
    </source>
</evidence>